<gene>
    <name evidence="1" type="ORF">MNBD_DELTA03-1051</name>
</gene>
<accession>A0A3B0VC35</accession>
<reference evidence="1" key="1">
    <citation type="submission" date="2018-06" db="EMBL/GenBank/DDBJ databases">
        <authorList>
            <person name="Zhirakovskaya E."/>
        </authorList>
    </citation>
    <scope>NUCLEOTIDE SEQUENCE</scope>
</reference>
<dbReference type="EMBL" id="UOEX01000376">
    <property type="protein sequence ID" value="VAW41258.1"/>
    <property type="molecule type" value="Genomic_DNA"/>
</dbReference>
<name>A0A3B0VC35_9ZZZZ</name>
<evidence type="ECO:0000313" key="1">
    <source>
        <dbReference type="EMBL" id="VAW41258.1"/>
    </source>
</evidence>
<dbReference type="AlphaFoldDB" id="A0A3B0VC35"/>
<proteinExistence type="predicted"/>
<protein>
    <submittedName>
        <fullName evidence="1">Uncharacterized protein</fullName>
    </submittedName>
</protein>
<sequence>MVTVQMHPIFVRFAPLTYKRYASGAETNEPGAHLNGYSLRVEGNLSPLLNGY</sequence>
<organism evidence="1">
    <name type="scientific">hydrothermal vent metagenome</name>
    <dbReference type="NCBI Taxonomy" id="652676"/>
    <lineage>
        <taxon>unclassified sequences</taxon>
        <taxon>metagenomes</taxon>
        <taxon>ecological metagenomes</taxon>
    </lineage>
</organism>